<evidence type="ECO:0000256" key="1">
    <source>
        <dbReference type="SAM" id="Phobius"/>
    </source>
</evidence>
<name>A0A9X1SY12_9ACTN</name>
<feature type="signal peptide" evidence="2">
    <location>
        <begin position="1"/>
        <end position="40"/>
    </location>
</feature>
<sequence>MTATSAHAAPTTSPLTIARLAAFAAAAAVLDLAAFAVAGAADASMKVEGTPYEINAVAVAGASIVPILLGGLFVGFLSRRRPAAVKWFGWGGLVVALLSIISPLVGAEDTATGVALAAMHVFVGGAWALALAPWKAGR</sequence>
<feature type="transmembrane region" description="Helical" evidence="1">
    <location>
        <begin position="54"/>
        <end position="75"/>
    </location>
</feature>
<reference evidence="3" key="1">
    <citation type="submission" date="2021-11" db="EMBL/GenBank/DDBJ databases">
        <title>Streptomyces corallinus and Kineosporia corallina sp. nov., two new coral-derived marine actinobacteria.</title>
        <authorList>
            <person name="Buangrab K."/>
            <person name="Sutthacheep M."/>
            <person name="Yeemin T."/>
            <person name="Harunari E."/>
            <person name="Igarashi Y."/>
            <person name="Sripreechasak P."/>
            <person name="Kanchanasin P."/>
            <person name="Tanasupawat S."/>
            <person name="Phongsopitanun W."/>
        </authorList>
    </citation>
    <scope>NUCLEOTIDE SEQUENCE</scope>
    <source>
        <strain evidence="3">JCM 31032</strain>
    </source>
</reference>
<keyword evidence="1" id="KW-0472">Membrane</keyword>
<dbReference type="AlphaFoldDB" id="A0A9X1SY12"/>
<comment type="caution">
    <text evidence="3">The sequence shown here is derived from an EMBL/GenBank/DDBJ whole genome shotgun (WGS) entry which is preliminary data.</text>
</comment>
<proteinExistence type="predicted"/>
<keyword evidence="1" id="KW-0812">Transmembrane</keyword>
<keyword evidence="2" id="KW-0732">Signal</keyword>
<feature type="transmembrane region" description="Helical" evidence="1">
    <location>
        <begin position="87"/>
        <end position="105"/>
    </location>
</feature>
<evidence type="ECO:0000313" key="3">
    <source>
        <dbReference type="EMBL" id="MCD5315820.1"/>
    </source>
</evidence>
<feature type="transmembrane region" description="Helical" evidence="1">
    <location>
        <begin position="111"/>
        <end position="132"/>
    </location>
</feature>
<dbReference type="RefSeq" id="WP_231448639.1">
    <property type="nucleotide sequence ID" value="NZ_JAJOMB010000024.1"/>
</dbReference>
<keyword evidence="4" id="KW-1185">Reference proteome</keyword>
<protein>
    <submittedName>
        <fullName evidence="3">DUF6069 family protein</fullName>
    </submittedName>
</protein>
<dbReference type="InterPro" id="IPR045713">
    <property type="entry name" value="DUF6069"/>
</dbReference>
<dbReference type="EMBL" id="JAJOMB010000024">
    <property type="protein sequence ID" value="MCD5315820.1"/>
    <property type="molecule type" value="Genomic_DNA"/>
</dbReference>
<organism evidence="3 4">
    <name type="scientific">Kineosporia babensis</name>
    <dbReference type="NCBI Taxonomy" id="499548"/>
    <lineage>
        <taxon>Bacteria</taxon>
        <taxon>Bacillati</taxon>
        <taxon>Actinomycetota</taxon>
        <taxon>Actinomycetes</taxon>
        <taxon>Kineosporiales</taxon>
        <taxon>Kineosporiaceae</taxon>
        <taxon>Kineosporia</taxon>
    </lineage>
</organism>
<gene>
    <name evidence="3" type="ORF">LR394_33490</name>
</gene>
<evidence type="ECO:0000256" key="2">
    <source>
        <dbReference type="SAM" id="SignalP"/>
    </source>
</evidence>
<feature type="chain" id="PRO_5040802686" evidence="2">
    <location>
        <begin position="41"/>
        <end position="138"/>
    </location>
</feature>
<dbReference type="Proteomes" id="UP001138997">
    <property type="component" value="Unassembled WGS sequence"/>
</dbReference>
<accession>A0A9X1SY12</accession>
<keyword evidence="1" id="KW-1133">Transmembrane helix</keyword>
<dbReference type="Pfam" id="PF19545">
    <property type="entry name" value="DUF6069"/>
    <property type="match status" value="1"/>
</dbReference>
<evidence type="ECO:0000313" key="4">
    <source>
        <dbReference type="Proteomes" id="UP001138997"/>
    </source>
</evidence>